<keyword evidence="2" id="KW-1185">Reference proteome</keyword>
<sequence length="62" mass="6978">MPESDENGQITPSNVQPPAQLDALFQRFPELATVTARPLEEQVVVYRRVLASLQEDLDAVQR</sequence>
<name>A0ABN6SCE3_9BIFI</name>
<dbReference type="EMBL" id="AP026798">
    <property type="protein sequence ID" value="BDR52816.1"/>
    <property type="molecule type" value="Genomic_DNA"/>
</dbReference>
<accession>A0ABN6SCE3</accession>
<protein>
    <submittedName>
        <fullName evidence="1">Uncharacterized protein</fullName>
    </submittedName>
</protein>
<organism evidence="1 2">
    <name type="scientific">Bombiscardovia nodaiensis</name>
    <dbReference type="NCBI Taxonomy" id="2932181"/>
    <lineage>
        <taxon>Bacteria</taxon>
        <taxon>Bacillati</taxon>
        <taxon>Actinomycetota</taxon>
        <taxon>Actinomycetes</taxon>
        <taxon>Bifidobacteriales</taxon>
        <taxon>Bifidobacteriaceae</taxon>
        <taxon>Bombiscardovia</taxon>
    </lineage>
</organism>
<gene>
    <name evidence="1" type="ORF">KIM372_07230</name>
</gene>
<evidence type="ECO:0000313" key="1">
    <source>
        <dbReference type="EMBL" id="BDR52816.1"/>
    </source>
</evidence>
<reference evidence="1 2" key="1">
    <citation type="journal article" date="2023" name="Microbiol. Spectr.">
        <title>Symbiosis of Carpenter Bees with Uncharacterized Lactic Acid Bacteria Showing NAD Auxotrophy.</title>
        <authorList>
            <person name="Kawasaki S."/>
            <person name="Ozawa K."/>
            <person name="Mori T."/>
            <person name="Yamamoto A."/>
            <person name="Ito M."/>
            <person name="Ohkuma M."/>
            <person name="Sakamoto M."/>
            <person name="Matsutani M."/>
        </authorList>
    </citation>
    <scope>NUCLEOTIDE SEQUENCE [LARGE SCALE GENOMIC DNA]</scope>
    <source>
        <strain evidence="1 2">Kim37-2</strain>
    </source>
</reference>
<evidence type="ECO:0000313" key="2">
    <source>
        <dbReference type="Proteomes" id="UP001321766"/>
    </source>
</evidence>
<dbReference type="Proteomes" id="UP001321766">
    <property type="component" value="Chromosome"/>
</dbReference>
<proteinExistence type="predicted"/>